<evidence type="ECO:0000313" key="4">
    <source>
        <dbReference type="Proteomes" id="UP000199048"/>
    </source>
</evidence>
<keyword evidence="4" id="KW-1185">Reference proteome</keyword>
<keyword evidence="2" id="KW-1277">Toxin-antitoxin system</keyword>
<dbReference type="Pfam" id="PF05016">
    <property type="entry name" value="ParE_toxin"/>
    <property type="match status" value="1"/>
</dbReference>
<name>A0A1I4IK34_9HYPH</name>
<accession>A0A1I4IK34</accession>
<dbReference type="Gene3D" id="3.30.2310.20">
    <property type="entry name" value="RelE-like"/>
    <property type="match status" value="1"/>
</dbReference>
<dbReference type="RefSeq" id="WP_092039008.1">
    <property type="nucleotide sequence ID" value="NZ_FOTK01000006.1"/>
</dbReference>
<dbReference type="InterPro" id="IPR007712">
    <property type="entry name" value="RelE/ParE_toxin"/>
</dbReference>
<dbReference type="OrthoDB" id="8369899at2"/>
<dbReference type="AlphaFoldDB" id="A0A1I4IK34"/>
<evidence type="ECO:0000256" key="1">
    <source>
        <dbReference type="ARBA" id="ARBA00006226"/>
    </source>
</evidence>
<evidence type="ECO:0000313" key="3">
    <source>
        <dbReference type="EMBL" id="SFL54447.1"/>
    </source>
</evidence>
<dbReference type="STRING" id="582667.SAMN05192568_1006179"/>
<gene>
    <name evidence="3" type="ORF">SAMN05192568_1006179</name>
</gene>
<organism evidence="3 4">
    <name type="scientific">Methylobacterium pseudosasicola</name>
    <dbReference type="NCBI Taxonomy" id="582667"/>
    <lineage>
        <taxon>Bacteria</taxon>
        <taxon>Pseudomonadati</taxon>
        <taxon>Pseudomonadota</taxon>
        <taxon>Alphaproteobacteria</taxon>
        <taxon>Hyphomicrobiales</taxon>
        <taxon>Methylobacteriaceae</taxon>
        <taxon>Methylobacterium</taxon>
    </lineage>
</organism>
<dbReference type="PANTHER" id="PTHR33755:SF6">
    <property type="entry name" value="PLASMID STABILIZATION SYSTEM PROTEIN"/>
    <property type="match status" value="1"/>
</dbReference>
<evidence type="ECO:0000256" key="2">
    <source>
        <dbReference type="ARBA" id="ARBA00022649"/>
    </source>
</evidence>
<reference evidence="4" key="1">
    <citation type="submission" date="2016-10" db="EMBL/GenBank/DDBJ databases">
        <authorList>
            <person name="Varghese N."/>
            <person name="Submissions S."/>
        </authorList>
    </citation>
    <scope>NUCLEOTIDE SEQUENCE [LARGE SCALE GENOMIC DNA]</scope>
    <source>
        <strain evidence="4">BL36</strain>
    </source>
</reference>
<proteinExistence type="inferred from homology"/>
<protein>
    <submittedName>
        <fullName evidence="3">Toxin ParE1/3/4</fullName>
    </submittedName>
</protein>
<dbReference type="EMBL" id="FOTK01000006">
    <property type="protein sequence ID" value="SFL54447.1"/>
    <property type="molecule type" value="Genomic_DNA"/>
</dbReference>
<sequence length="97" mass="10863">MTSIVRRPRAEKDLVEIWAYIAQDDVRAAGLVDQIQAKLVLVADRPLIGRARPELAEALRSIAVGNYVLFYQPTPAGIDLVRIRSRYLDLDASDFVP</sequence>
<dbReference type="Proteomes" id="UP000199048">
    <property type="component" value="Unassembled WGS sequence"/>
</dbReference>
<dbReference type="PANTHER" id="PTHR33755">
    <property type="entry name" value="TOXIN PARE1-RELATED"/>
    <property type="match status" value="1"/>
</dbReference>
<dbReference type="InterPro" id="IPR035093">
    <property type="entry name" value="RelE/ParE_toxin_dom_sf"/>
</dbReference>
<comment type="similarity">
    <text evidence="1">Belongs to the RelE toxin family.</text>
</comment>
<dbReference type="InterPro" id="IPR051803">
    <property type="entry name" value="TA_system_RelE-like_toxin"/>
</dbReference>